<protein>
    <submittedName>
        <fullName evidence="3">Uncharacterized protein</fullName>
    </submittedName>
</protein>
<keyword evidence="4" id="KW-1185">Reference proteome</keyword>
<dbReference type="EMBL" id="BFBB01000005">
    <property type="protein sequence ID" value="GBF50512.1"/>
    <property type="molecule type" value="Genomic_DNA"/>
</dbReference>
<gene>
    <name evidence="3" type="ORF">LPTSP4_20380</name>
</gene>
<evidence type="ECO:0000313" key="4">
    <source>
        <dbReference type="Proteomes" id="UP000245133"/>
    </source>
</evidence>
<evidence type="ECO:0000256" key="2">
    <source>
        <dbReference type="SAM" id="Phobius"/>
    </source>
</evidence>
<organism evidence="3 4">
    <name type="scientific">Leptospira ryugenii</name>
    <dbReference type="NCBI Taxonomy" id="1917863"/>
    <lineage>
        <taxon>Bacteria</taxon>
        <taxon>Pseudomonadati</taxon>
        <taxon>Spirochaetota</taxon>
        <taxon>Spirochaetia</taxon>
        <taxon>Leptospirales</taxon>
        <taxon>Leptospiraceae</taxon>
        <taxon>Leptospira</taxon>
    </lineage>
</organism>
<name>A0A2P2E0W3_9LEPT</name>
<feature type="transmembrane region" description="Helical" evidence="2">
    <location>
        <begin position="31"/>
        <end position="53"/>
    </location>
</feature>
<comment type="caution">
    <text evidence="3">The sequence shown here is derived from an EMBL/GenBank/DDBJ whole genome shotgun (WGS) entry which is preliminary data.</text>
</comment>
<dbReference type="RefSeq" id="WP_108976434.1">
    <property type="nucleotide sequence ID" value="NZ_BFBB01000005.1"/>
</dbReference>
<dbReference type="AlphaFoldDB" id="A0A2P2E0W3"/>
<evidence type="ECO:0000256" key="1">
    <source>
        <dbReference type="SAM" id="MobiDB-lite"/>
    </source>
</evidence>
<dbReference type="OrthoDB" id="344963at2"/>
<feature type="region of interest" description="Disordered" evidence="1">
    <location>
        <begin position="73"/>
        <end position="101"/>
    </location>
</feature>
<evidence type="ECO:0000313" key="3">
    <source>
        <dbReference type="EMBL" id="GBF50512.1"/>
    </source>
</evidence>
<dbReference type="Proteomes" id="UP000245133">
    <property type="component" value="Unassembled WGS sequence"/>
</dbReference>
<accession>A0A2P2E0W3</accession>
<keyword evidence="2" id="KW-0472">Membrane</keyword>
<keyword evidence="2" id="KW-1133">Transmembrane helix</keyword>
<reference evidence="3 4" key="1">
    <citation type="submission" date="2018-02" db="EMBL/GenBank/DDBJ databases">
        <title>Novel Leptospira species isolated from soil and water in Japan.</title>
        <authorList>
            <person name="Nakao R."/>
            <person name="Masuzawa T."/>
        </authorList>
    </citation>
    <scope>NUCLEOTIDE SEQUENCE [LARGE SCALE GENOMIC DNA]</scope>
    <source>
        <strain evidence="3 4">YH101</strain>
    </source>
</reference>
<keyword evidence="2" id="KW-0812">Transmembrane</keyword>
<proteinExistence type="predicted"/>
<sequence length="154" mass="16399">MQIGFVLFFAVLGCLISSTCGFLVGNRFTYISFVTLLSSIAFGGLGFGIYYVLESRVPEFLEFVSTFSLAGLGGGSEESGFEEGETSGFASEPSGIDDYGVASVAPPEMDPSLARAKSGKFGDHIVIDKIAIKNEPKLMAEAIRTMLAKDDPQE</sequence>